<feature type="transmembrane region" description="Helical" evidence="6">
    <location>
        <begin position="133"/>
        <end position="155"/>
    </location>
</feature>
<evidence type="ECO:0000256" key="3">
    <source>
        <dbReference type="ARBA" id="ARBA00022692"/>
    </source>
</evidence>
<evidence type="ECO:0000256" key="6">
    <source>
        <dbReference type="SAM" id="Phobius"/>
    </source>
</evidence>
<feature type="transmembrane region" description="Helical" evidence="6">
    <location>
        <begin position="203"/>
        <end position="221"/>
    </location>
</feature>
<dbReference type="AlphaFoldDB" id="A0A2G4T6H5"/>
<organism evidence="9 10">
    <name type="scientific">Rhizopus microsporus ATCC 52813</name>
    <dbReference type="NCBI Taxonomy" id="1340429"/>
    <lineage>
        <taxon>Eukaryota</taxon>
        <taxon>Fungi</taxon>
        <taxon>Fungi incertae sedis</taxon>
        <taxon>Mucoromycota</taxon>
        <taxon>Mucoromycotina</taxon>
        <taxon>Mucoromycetes</taxon>
        <taxon>Mucorales</taxon>
        <taxon>Mucorineae</taxon>
        <taxon>Rhizopodaceae</taxon>
        <taxon>Rhizopus</taxon>
    </lineage>
</organism>
<reference evidence="9 10" key="1">
    <citation type="journal article" date="2016" name="Proc. Natl. Acad. Sci. U.S.A.">
        <title>Lipid metabolic changes in an early divergent fungus govern the establishment of a mutualistic symbiosis with endobacteria.</title>
        <authorList>
            <person name="Lastovetsky O.A."/>
            <person name="Gaspar M.L."/>
            <person name="Mondo S.J."/>
            <person name="LaButti K.M."/>
            <person name="Sandor L."/>
            <person name="Grigoriev I.V."/>
            <person name="Henry S.A."/>
            <person name="Pawlowska T.E."/>
        </authorList>
    </citation>
    <scope>NUCLEOTIDE SEQUENCE [LARGE SCALE GENOMIC DNA]</scope>
    <source>
        <strain evidence="9 10">ATCC 52813</strain>
    </source>
</reference>
<protein>
    <submittedName>
        <fullName evidence="9">Uncharacterized protein</fullName>
    </submittedName>
</protein>
<evidence type="ECO:0000313" key="9">
    <source>
        <dbReference type="EMBL" id="PHZ16620.1"/>
    </source>
</evidence>
<dbReference type="GO" id="GO:0098771">
    <property type="term" value="P:inorganic ion homeostasis"/>
    <property type="evidence" value="ECO:0007669"/>
    <property type="project" value="UniProtKB-ARBA"/>
</dbReference>
<name>A0A2G4T6H5_RHIZD</name>
<dbReference type="Pfam" id="PF01545">
    <property type="entry name" value="Cation_efflux"/>
    <property type="match status" value="1"/>
</dbReference>
<keyword evidence="10" id="KW-1185">Reference proteome</keyword>
<dbReference type="InterPro" id="IPR027469">
    <property type="entry name" value="Cation_efflux_TMD_sf"/>
</dbReference>
<dbReference type="InterPro" id="IPR050291">
    <property type="entry name" value="CDF_Transporter"/>
</dbReference>
<comment type="subcellular location">
    <subcellularLocation>
        <location evidence="1">Membrane</location>
        <topology evidence="1">Multi-pass membrane protein</topology>
    </subcellularLocation>
</comment>
<feature type="domain" description="Cation efflux protein cytoplasmic" evidence="8">
    <location>
        <begin position="336"/>
        <end position="409"/>
    </location>
</feature>
<dbReference type="NCBIfam" id="TIGR01297">
    <property type="entry name" value="CDF"/>
    <property type="match status" value="1"/>
</dbReference>
<evidence type="ECO:0000259" key="8">
    <source>
        <dbReference type="Pfam" id="PF16916"/>
    </source>
</evidence>
<dbReference type="InterPro" id="IPR036837">
    <property type="entry name" value="Cation_efflux_CTD_sf"/>
</dbReference>
<dbReference type="Pfam" id="PF16916">
    <property type="entry name" value="ZT_dimer"/>
    <property type="match status" value="1"/>
</dbReference>
<keyword evidence="2" id="KW-0813">Transport</keyword>
<keyword evidence="5 6" id="KW-0472">Membrane</keyword>
<evidence type="ECO:0000256" key="5">
    <source>
        <dbReference type="ARBA" id="ARBA00023136"/>
    </source>
</evidence>
<feature type="transmembrane region" description="Helical" evidence="6">
    <location>
        <begin position="241"/>
        <end position="259"/>
    </location>
</feature>
<evidence type="ECO:0000256" key="1">
    <source>
        <dbReference type="ARBA" id="ARBA00004141"/>
    </source>
</evidence>
<dbReference type="RefSeq" id="XP_023470328.1">
    <property type="nucleotide sequence ID" value="XM_023606220.1"/>
</dbReference>
<dbReference type="FunFam" id="1.20.1510.10:FF:000005">
    <property type="entry name" value="Putative Cation diffusion facilitator 1"/>
    <property type="match status" value="1"/>
</dbReference>
<proteinExistence type="predicted"/>
<dbReference type="GO" id="GO:0008324">
    <property type="term" value="F:monoatomic cation transmembrane transporter activity"/>
    <property type="evidence" value="ECO:0007669"/>
    <property type="project" value="InterPro"/>
</dbReference>
<dbReference type="STRING" id="1340429.A0A2G4T6H5"/>
<evidence type="ECO:0000313" key="10">
    <source>
        <dbReference type="Proteomes" id="UP000242254"/>
    </source>
</evidence>
<accession>A0A2G4T6H5</accession>
<dbReference type="GO" id="GO:0016020">
    <property type="term" value="C:membrane"/>
    <property type="evidence" value="ECO:0007669"/>
    <property type="project" value="UniProtKB-SubCell"/>
</dbReference>
<evidence type="ECO:0000256" key="2">
    <source>
        <dbReference type="ARBA" id="ARBA00022448"/>
    </source>
</evidence>
<sequence>MATSLEDRNLGRKLSHRGSSVIVASEIIPPPVHFESFRISDDQLKTIKNKKIRKFYERQNSMISRFIHVDKIINSLEKGELSLPHNYGSILADEERGFVCAAAGESQPLLSSSRSTTPDVDADKKSPMWIVHLAINLSFFANIALFLTKIILAWFSGSMALLASAFESFLDIVSNAIIFFTVRIIRQKDYYSYPVGKSRMEPLGIVVFAVVITTSFSQVLITSIEKLTSGSASEEIDLSLNALIVLGINVLVKAALWVWCVSIKGSSSVEALAYDHENDVVFTIASTLFPLVGNWLGWNWLDPLGAILLSIYIIYEWMNVLLENIRRLTGQAASADDIKQLTYMAYRFSKKITAVDTVRAYYIGDRLLVEIDIILPPDCPLREAHDIGEALQDALELMENVERAFVHLDYSAEHEIEHRRVVDGVGFNV</sequence>
<dbReference type="Gene3D" id="3.30.70.1350">
    <property type="entry name" value="Cation efflux protein, cytoplasmic domain"/>
    <property type="match status" value="1"/>
</dbReference>
<dbReference type="EMBL" id="KZ303843">
    <property type="protein sequence ID" value="PHZ16620.1"/>
    <property type="molecule type" value="Genomic_DNA"/>
</dbReference>
<dbReference type="GeneID" id="35437210"/>
<feature type="transmembrane region" description="Helical" evidence="6">
    <location>
        <begin position="280"/>
        <end position="298"/>
    </location>
</feature>
<feature type="transmembrane region" description="Helical" evidence="6">
    <location>
        <begin position="304"/>
        <end position="322"/>
    </location>
</feature>
<evidence type="ECO:0000259" key="7">
    <source>
        <dbReference type="Pfam" id="PF01545"/>
    </source>
</evidence>
<dbReference type="Gene3D" id="1.20.1510.10">
    <property type="entry name" value="Cation efflux protein transmembrane domain"/>
    <property type="match status" value="1"/>
</dbReference>
<dbReference type="GO" id="GO:0030003">
    <property type="term" value="P:intracellular monoatomic cation homeostasis"/>
    <property type="evidence" value="ECO:0007669"/>
    <property type="project" value="UniProtKB-ARBA"/>
</dbReference>
<dbReference type="PANTHER" id="PTHR43840:SF4">
    <property type="entry name" value="CDF DIVALENT METAL CATION TRANSPORTER (EUROFUNG)"/>
    <property type="match status" value="1"/>
</dbReference>
<dbReference type="PANTHER" id="PTHR43840">
    <property type="entry name" value="MITOCHONDRIAL METAL TRANSPORTER 1-RELATED"/>
    <property type="match status" value="1"/>
</dbReference>
<dbReference type="SUPFAM" id="SSF160240">
    <property type="entry name" value="Cation efflux protein cytoplasmic domain-like"/>
    <property type="match status" value="1"/>
</dbReference>
<dbReference type="Proteomes" id="UP000242254">
    <property type="component" value="Unassembled WGS sequence"/>
</dbReference>
<dbReference type="SUPFAM" id="SSF161111">
    <property type="entry name" value="Cation efflux protein transmembrane domain-like"/>
    <property type="match status" value="1"/>
</dbReference>
<keyword evidence="4 6" id="KW-1133">Transmembrane helix</keyword>
<dbReference type="InterPro" id="IPR027470">
    <property type="entry name" value="Cation_efflux_CTD"/>
</dbReference>
<feature type="transmembrane region" description="Helical" evidence="6">
    <location>
        <begin position="161"/>
        <end position="182"/>
    </location>
</feature>
<dbReference type="InterPro" id="IPR002524">
    <property type="entry name" value="Cation_efflux"/>
</dbReference>
<keyword evidence="3 6" id="KW-0812">Transmembrane</keyword>
<gene>
    <name evidence="9" type="ORF">RHIMIDRAFT_197686</name>
</gene>
<dbReference type="InterPro" id="IPR058533">
    <property type="entry name" value="Cation_efflux_TM"/>
</dbReference>
<feature type="domain" description="Cation efflux protein transmembrane" evidence="7">
    <location>
        <begin position="137"/>
        <end position="328"/>
    </location>
</feature>
<evidence type="ECO:0000256" key="4">
    <source>
        <dbReference type="ARBA" id="ARBA00022989"/>
    </source>
</evidence>